<feature type="compositionally biased region" description="Acidic residues" evidence="1">
    <location>
        <begin position="132"/>
        <end position="141"/>
    </location>
</feature>
<gene>
    <name evidence="2" type="ORF">DAPPUDRAFT_110879</name>
</gene>
<protein>
    <submittedName>
        <fullName evidence="2">Uncharacterized protein</fullName>
    </submittedName>
</protein>
<evidence type="ECO:0000313" key="2">
    <source>
        <dbReference type="EMBL" id="EFX72366.1"/>
    </source>
</evidence>
<evidence type="ECO:0000256" key="1">
    <source>
        <dbReference type="SAM" id="MobiDB-lite"/>
    </source>
</evidence>
<name>E9H7F3_DAPPU</name>
<dbReference type="PhylomeDB" id="E9H7F3"/>
<keyword evidence="3" id="KW-1185">Reference proteome</keyword>
<dbReference type="HOGENOM" id="CLU_1556853_0_0_1"/>
<dbReference type="AlphaFoldDB" id="E9H7F3"/>
<dbReference type="KEGG" id="dpx:DAPPUDRAFT_110879"/>
<evidence type="ECO:0000313" key="3">
    <source>
        <dbReference type="Proteomes" id="UP000000305"/>
    </source>
</evidence>
<dbReference type="EMBL" id="GL732600">
    <property type="protein sequence ID" value="EFX72366.1"/>
    <property type="molecule type" value="Genomic_DNA"/>
</dbReference>
<dbReference type="InParanoid" id="E9H7F3"/>
<dbReference type="Proteomes" id="UP000000305">
    <property type="component" value="Unassembled WGS sequence"/>
</dbReference>
<sequence>MADEITYRYRVYCKFPRMDGLKDLYCAPDNHVFSERSLDVVPEGKPKKNLYCGWKLIKITEEGLLLYTDGCDATPDEPCRHVVTPLIEEVHFLVRALRIALCSLRSRGVYEFIPNWALVDGIAARVEREREAEEDNEDSEQEAPISAAEEHPHVRMVREAAMPMVRRKCLRR</sequence>
<proteinExistence type="predicted"/>
<feature type="region of interest" description="Disordered" evidence="1">
    <location>
        <begin position="129"/>
        <end position="152"/>
    </location>
</feature>
<accession>E9H7F3</accession>
<organism evidence="2 3">
    <name type="scientific">Daphnia pulex</name>
    <name type="common">Water flea</name>
    <dbReference type="NCBI Taxonomy" id="6669"/>
    <lineage>
        <taxon>Eukaryota</taxon>
        <taxon>Metazoa</taxon>
        <taxon>Ecdysozoa</taxon>
        <taxon>Arthropoda</taxon>
        <taxon>Crustacea</taxon>
        <taxon>Branchiopoda</taxon>
        <taxon>Diplostraca</taxon>
        <taxon>Cladocera</taxon>
        <taxon>Anomopoda</taxon>
        <taxon>Daphniidae</taxon>
        <taxon>Daphnia</taxon>
    </lineage>
</organism>
<reference evidence="2 3" key="1">
    <citation type="journal article" date="2011" name="Science">
        <title>The ecoresponsive genome of Daphnia pulex.</title>
        <authorList>
            <person name="Colbourne J.K."/>
            <person name="Pfrender M.E."/>
            <person name="Gilbert D."/>
            <person name="Thomas W.K."/>
            <person name="Tucker A."/>
            <person name="Oakley T.H."/>
            <person name="Tokishita S."/>
            <person name="Aerts A."/>
            <person name="Arnold G.J."/>
            <person name="Basu M.K."/>
            <person name="Bauer D.J."/>
            <person name="Caceres C.E."/>
            <person name="Carmel L."/>
            <person name="Casola C."/>
            <person name="Choi J.H."/>
            <person name="Detter J.C."/>
            <person name="Dong Q."/>
            <person name="Dusheyko S."/>
            <person name="Eads B.D."/>
            <person name="Frohlich T."/>
            <person name="Geiler-Samerotte K.A."/>
            <person name="Gerlach D."/>
            <person name="Hatcher P."/>
            <person name="Jogdeo S."/>
            <person name="Krijgsveld J."/>
            <person name="Kriventseva E.V."/>
            <person name="Kultz D."/>
            <person name="Laforsch C."/>
            <person name="Lindquist E."/>
            <person name="Lopez J."/>
            <person name="Manak J.R."/>
            <person name="Muller J."/>
            <person name="Pangilinan J."/>
            <person name="Patwardhan R.P."/>
            <person name="Pitluck S."/>
            <person name="Pritham E.J."/>
            <person name="Rechtsteiner A."/>
            <person name="Rho M."/>
            <person name="Rogozin I.B."/>
            <person name="Sakarya O."/>
            <person name="Salamov A."/>
            <person name="Schaack S."/>
            <person name="Shapiro H."/>
            <person name="Shiga Y."/>
            <person name="Skalitzky C."/>
            <person name="Smith Z."/>
            <person name="Souvorov A."/>
            <person name="Sung W."/>
            <person name="Tang Z."/>
            <person name="Tsuchiya D."/>
            <person name="Tu H."/>
            <person name="Vos H."/>
            <person name="Wang M."/>
            <person name="Wolf Y.I."/>
            <person name="Yamagata H."/>
            <person name="Yamada T."/>
            <person name="Ye Y."/>
            <person name="Shaw J.R."/>
            <person name="Andrews J."/>
            <person name="Crease T.J."/>
            <person name="Tang H."/>
            <person name="Lucas S.M."/>
            <person name="Robertson H.M."/>
            <person name="Bork P."/>
            <person name="Koonin E.V."/>
            <person name="Zdobnov E.M."/>
            <person name="Grigoriev I.V."/>
            <person name="Lynch M."/>
            <person name="Boore J.L."/>
        </authorList>
    </citation>
    <scope>NUCLEOTIDE SEQUENCE [LARGE SCALE GENOMIC DNA]</scope>
</reference>